<evidence type="ECO:0000259" key="2">
    <source>
        <dbReference type="Pfam" id="PF00775"/>
    </source>
</evidence>
<dbReference type="EMBL" id="CP115965">
    <property type="protein sequence ID" value="WZW99047.1"/>
    <property type="molecule type" value="Genomic_DNA"/>
</dbReference>
<dbReference type="Gene3D" id="2.60.130.10">
    <property type="entry name" value="Aromatic compound dioxygenase"/>
    <property type="match status" value="1"/>
</dbReference>
<dbReference type="PANTHER" id="PTHR34315:SF1">
    <property type="entry name" value="INTRADIOL RING-CLEAVAGE DIOXYGENASES DOMAIN-CONTAINING PROTEIN-RELATED"/>
    <property type="match status" value="1"/>
</dbReference>
<feature type="region of interest" description="Disordered" evidence="1">
    <location>
        <begin position="81"/>
        <end position="129"/>
    </location>
</feature>
<organism evidence="3 4">
    <name type="scientific">Propioniciclava soli</name>
    <dbReference type="NCBI Taxonomy" id="2775081"/>
    <lineage>
        <taxon>Bacteria</taxon>
        <taxon>Bacillati</taxon>
        <taxon>Actinomycetota</taxon>
        <taxon>Actinomycetes</taxon>
        <taxon>Propionibacteriales</taxon>
        <taxon>Propionibacteriaceae</taxon>
        <taxon>Propioniciclava</taxon>
    </lineage>
</organism>
<feature type="region of interest" description="Disordered" evidence="1">
    <location>
        <begin position="1"/>
        <end position="38"/>
    </location>
</feature>
<dbReference type="PANTHER" id="PTHR34315">
    <property type="match status" value="1"/>
</dbReference>
<gene>
    <name evidence="3" type="ORF">PCC79_02215</name>
</gene>
<protein>
    <submittedName>
        <fullName evidence="3">3,4-dioxygenase subunit beta</fullName>
    </submittedName>
</protein>
<dbReference type="InterPro" id="IPR000627">
    <property type="entry name" value="Intradiol_dOase_C"/>
</dbReference>
<evidence type="ECO:0000313" key="3">
    <source>
        <dbReference type="EMBL" id="WZW99047.1"/>
    </source>
</evidence>
<dbReference type="Pfam" id="PF00775">
    <property type="entry name" value="Dioxygenase_C"/>
    <property type="match status" value="1"/>
</dbReference>
<evidence type="ECO:0000256" key="1">
    <source>
        <dbReference type="SAM" id="MobiDB-lite"/>
    </source>
</evidence>
<evidence type="ECO:0000313" key="4">
    <source>
        <dbReference type="Proteomes" id="UP001434337"/>
    </source>
</evidence>
<reference evidence="3 4" key="1">
    <citation type="journal article" date="2023" name="Environ Microbiome">
        <title>A coral-associated actinobacterium mitigates coral bleaching under heat stress.</title>
        <authorList>
            <person name="Li J."/>
            <person name="Zou Y."/>
            <person name="Li Q."/>
            <person name="Zhang J."/>
            <person name="Bourne D.G."/>
            <person name="Lyu Y."/>
            <person name="Liu C."/>
            <person name="Zhang S."/>
        </authorList>
    </citation>
    <scope>NUCLEOTIDE SEQUENCE [LARGE SCALE GENOMIC DNA]</scope>
    <source>
        <strain evidence="3 4">SCSIO 13291</strain>
    </source>
</reference>
<feature type="compositionally biased region" description="Basic and acidic residues" evidence="1">
    <location>
        <begin position="16"/>
        <end position="38"/>
    </location>
</feature>
<feature type="domain" description="Intradiol ring-cleavage dioxygenases" evidence="2">
    <location>
        <begin position="149"/>
        <end position="226"/>
    </location>
</feature>
<sequence>MSPLFSRPTRPFPPASEHEGQPTTDTDRTYEGRRLTRPQEELVDQGLTFDIATLATRRRFLGVIGAGAATTVLAACTSGTTATTTTAGTSTAQTTTTPDATASTTASSTDEEMPTETAGPYPGDGSNGPDVLDITGVERSDIRSSIDGNGVAAGVTVTLTMNIIDMANDDAPFTGAAVYLWQADALGQYSMYSDAVTEETYLRGVQVAGAEGTVTFTTIFPGCYDGRWPHMHFEVFPDVASITDATNNVLTSQIAMPEDECSAVYEDSRYTESPANFANVTLATDNVFSDGWDMQLPTISGSVADGYTMSIDVPIDTTTEQEAASAPAAGGGPGGDGTPRGTQP</sequence>
<accession>A0ABZ3CBA3</accession>
<keyword evidence="4" id="KW-1185">Reference proteome</keyword>
<dbReference type="InterPro" id="IPR015889">
    <property type="entry name" value="Intradiol_dOase_core"/>
</dbReference>
<feature type="compositionally biased region" description="Gly residues" evidence="1">
    <location>
        <begin position="329"/>
        <end position="338"/>
    </location>
</feature>
<dbReference type="RefSeq" id="WP_232549121.1">
    <property type="nucleotide sequence ID" value="NZ_CP115965.1"/>
</dbReference>
<dbReference type="Proteomes" id="UP001434337">
    <property type="component" value="Chromosome"/>
</dbReference>
<name>A0ABZ3CBA3_9ACTN</name>
<feature type="region of interest" description="Disordered" evidence="1">
    <location>
        <begin position="318"/>
        <end position="344"/>
    </location>
</feature>
<feature type="compositionally biased region" description="Low complexity" evidence="1">
    <location>
        <begin position="318"/>
        <end position="328"/>
    </location>
</feature>
<dbReference type="SUPFAM" id="SSF49482">
    <property type="entry name" value="Aromatic compound dioxygenase"/>
    <property type="match status" value="1"/>
</dbReference>
<proteinExistence type="predicted"/>
<feature type="compositionally biased region" description="Low complexity" evidence="1">
    <location>
        <begin position="81"/>
        <end position="108"/>
    </location>
</feature>